<dbReference type="OrthoDB" id="322544at2"/>
<dbReference type="GO" id="GO:0022857">
    <property type="term" value="F:transmembrane transporter activity"/>
    <property type="evidence" value="ECO:0007669"/>
    <property type="project" value="InterPro"/>
</dbReference>
<feature type="transmembrane region" description="Helical" evidence="4">
    <location>
        <begin position="232"/>
        <end position="259"/>
    </location>
</feature>
<feature type="transmembrane region" description="Helical" evidence="4">
    <location>
        <begin position="318"/>
        <end position="342"/>
    </location>
</feature>
<feature type="transmembrane region" description="Helical" evidence="4">
    <location>
        <begin position="190"/>
        <end position="211"/>
    </location>
</feature>
<feature type="transmembrane region" description="Helical" evidence="4">
    <location>
        <begin position="95"/>
        <end position="117"/>
    </location>
</feature>
<feature type="transmembrane region" description="Helical" evidence="4">
    <location>
        <begin position="163"/>
        <end position="184"/>
    </location>
</feature>
<dbReference type="InterPro" id="IPR036259">
    <property type="entry name" value="MFS_trans_sf"/>
</dbReference>
<evidence type="ECO:0000313" key="6">
    <source>
        <dbReference type="EMBL" id="RAM03797.1"/>
    </source>
</evidence>
<proteinExistence type="predicted"/>
<keyword evidence="8" id="KW-1185">Reference proteome</keyword>
<dbReference type="Pfam" id="PF07690">
    <property type="entry name" value="MFS_1"/>
    <property type="match status" value="1"/>
</dbReference>
<evidence type="ECO:0000256" key="2">
    <source>
        <dbReference type="ARBA" id="ARBA00022989"/>
    </source>
</evidence>
<evidence type="ECO:0000256" key="4">
    <source>
        <dbReference type="SAM" id="Phobius"/>
    </source>
</evidence>
<dbReference type="EMBL" id="CP036313">
    <property type="protein sequence ID" value="QBH14765.1"/>
    <property type="molecule type" value="Genomic_DNA"/>
</dbReference>
<name>A0A328FL81_9BACT</name>
<dbReference type="Proteomes" id="UP000293902">
    <property type="component" value="Chromosome"/>
</dbReference>
<dbReference type="InterPro" id="IPR011701">
    <property type="entry name" value="MFS"/>
</dbReference>
<evidence type="ECO:0000313" key="7">
    <source>
        <dbReference type="Proteomes" id="UP000248798"/>
    </source>
</evidence>
<accession>A0A328FL81</accession>
<dbReference type="SUPFAM" id="SSF103473">
    <property type="entry name" value="MFS general substrate transporter"/>
    <property type="match status" value="1"/>
</dbReference>
<dbReference type="AlphaFoldDB" id="A0A328FL81"/>
<dbReference type="RefSeq" id="WP_111953108.1">
    <property type="nucleotide sequence ID" value="NZ_CP036313.1"/>
</dbReference>
<evidence type="ECO:0000313" key="5">
    <source>
        <dbReference type="EMBL" id="QBH14765.1"/>
    </source>
</evidence>
<feature type="transmembrane region" description="Helical" evidence="4">
    <location>
        <begin position="290"/>
        <end position="312"/>
    </location>
</feature>
<feature type="transmembrane region" description="Helical" evidence="4">
    <location>
        <begin position="265"/>
        <end position="283"/>
    </location>
</feature>
<gene>
    <name evidence="6" type="ORF">DO021_01730</name>
    <name evidence="5" type="ORF">EYB58_18695</name>
</gene>
<organism evidence="6 7">
    <name type="scientific">Desulfobacter hydrogenophilus</name>
    <dbReference type="NCBI Taxonomy" id="2291"/>
    <lineage>
        <taxon>Bacteria</taxon>
        <taxon>Pseudomonadati</taxon>
        <taxon>Thermodesulfobacteriota</taxon>
        <taxon>Desulfobacteria</taxon>
        <taxon>Desulfobacterales</taxon>
        <taxon>Desulfobacteraceae</taxon>
        <taxon>Desulfobacter</taxon>
    </lineage>
</organism>
<reference evidence="6 7" key="1">
    <citation type="submission" date="2018-06" db="EMBL/GenBank/DDBJ databases">
        <title>Complete Genome Sequence of Desulfobacter hydrogenophilus (DSM3380).</title>
        <authorList>
            <person name="Marietou A."/>
            <person name="Schreiber L."/>
            <person name="Marshall I."/>
            <person name="Jorgensen B."/>
        </authorList>
    </citation>
    <scope>NUCLEOTIDE SEQUENCE [LARGE SCALE GENOMIC DNA]</scope>
    <source>
        <strain evidence="6 7">DSM 3380</strain>
    </source>
</reference>
<feature type="transmembrane region" description="Helical" evidence="4">
    <location>
        <begin position="129"/>
        <end position="151"/>
    </location>
</feature>
<evidence type="ECO:0000256" key="3">
    <source>
        <dbReference type="ARBA" id="ARBA00023136"/>
    </source>
</evidence>
<sequence length="384" mass="39995">MNPGRQSVARGGAAASPPPLDISQNGLGVAFPIMAAVFLFFTVVGAALPVLPLQVHNILGFGPFVVGIVAGCQFVAALVSRLWAGRLADSKGAKYAVRLGLWISIAGGLCYIASLFFVDTSNVSVGFLLVGRTLLGGAESLVITGSILWAIQLVDTRRSAKMIAWVGMAMFAALAVGAPAGSFVFETWSFSGIAVASSIIPFVGLLMVAPIHCAKPETSLEQSGFGSVFSAVFWPGVGFALSGITFGSVTTFLTLLFSVNHWNHGALAFAVFACMLIVTRIFFGHLPDRFGGVTVSLYCLVFQAAGLIMIGTTAHGPVAMVGAAVAGAGFALVFPGLGIEALRRAPVEHRGLAMGCLPFSMSPWDSAAPGWDFWPENSGLNPFF</sequence>
<evidence type="ECO:0000256" key="1">
    <source>
        <dbReference type="ARBA" id="ARBA00022692"/>
    </source>
</evidence>
<dbReference type="Gene3D" id="1.20.1250.20">
    <property type="entry name" value="MFS general substrate transporter like domains"/>
    <property type="match status" value="1"/>
</dbReference>
<dbReference type="EMBL" id="QLNI01000002">
    <property type="protein sequence ID" value="RAM03797.1"/>
    <property type="molecule type" value="Genomic_DNA"/>
</dbReference>
<reference evidence="5 8" key="2">
    <citation type="submission" date="2019-02" db="EMBL/GenBank/DDBJ databases">
        <title>Complete genome sequence of Desulfobacter hydrogenophilus AcRS1.</title>
        <authorList>
            <person name="Marietou A."/>
            <person name="Lund M.B."/>
            <person name="Marshall I.P.G."/>
            <person name="Schreiber L."/>
            <person name="Jorgensen B."/>
        </authorList>
    </citation>
    <scope>NUCLEOTIDE SEQUENCE [LARGE SCALE GENOMIC DNA]</scope>
    <source>
        <strain evidence="5 8">AcRS1</strain>
    </source>
</reference>
<dbReference type="Proteomes" id="UP000248798">
    <property type="component" value="Unassembled WGS sequence"/>
</dbReference>
<protein>
    <submittedName>
        <fullName evidence="6">Arabinose transporter</fullName>
    </submittedName>
    <submittedName>
        <fullName evidence="5">MFS transporter</fullName>
    </submittedName>
</protein>
<evidence type="ECO:0000313" key="8">
    <source>
        <dbReference type="Proteomes" id="UP000293902"/>
    </source>
</evidence>
<keyword evidence="3 4" id="KW-0472">Membrane</keyword>
<dbReference type="InterPro" id="IPR052714">
    <property type="entry name" value="MFS_Exporter"/>
</dbReference>
<dbReference type="PANTHER" id="PTHR23531:SF1">
    <property type="entry name" value="QUINOLENE RESISTANCE PROTEIN NORA"/>
    <property type="match status" value="1"/>
</dbReference>
<keyword evidence="2 4" id="KW-1133">Transmembrane helix</keyword>
<dbReference type="PANTHER" id="PTHR23531">
    <property type="entry name" value="QUINOLENE RESISTANCE PROTEIN NORA"/>
    <property type="match status" value="1"/>
</dbReference>
<feature type="transmembrane region" description="Helical" evidence="4">
    <location>
        <begin position="58"/>
        <end position="83"/>
    </location>
</feature>
<keyword evidence="1 4" id="KW-0812">Transmembrane</keyword>
<feature type="transmembrane region" description="Helical" evidence="4">
    <location>
        <begin position="29"/>
        <end position="52"/>
    </location>
</feature>